<evidence type="ECO:0000256" key="4">
    <source>
        <dbReference type="ARBA" id="ARBA00022840"/>
    </source>
</evidence>
<dbReference type="FunFam" id="3.40.50.300:FF:005579">
    <property type="entry name" value="Putative LRR receptor-like serine/threonine-protein kinase"/>
    <property type="match status" value="1"/>
</dbReference>
<evidence type="ECO:0000313" key="13">
    <source>
        <dbReference type="Proteomes" id="UP001085076"/>
    </source>
</evidence>
<dbReference type="PROSITE" id="PS51195">
    <property type="entry name" value="Q_MOTIF"/>
    <property type="match status" value="1"/>
</dbReference>
<comment type="similarity">
    <text evidence="7">Belongs to the DEAD box helicase family.</text>
</comment>
<evidence type="ECO:0000256" key="8">
    <source>
        <dbReference type="SAM" id="MobiDB-lite"/>
    </source>
</evidence>
<comment type="catalytic activity">
    <reaction evidence="7">
        <text>ATP + H2O = ADP + phosphate + H(+)</text>
        <dbReference type="Rhea" id="RHEA:13065"/>
        <dbReference type="ChEBI" id="CHEBI:15377"/>
        <dbReference type="ChEBI" id="CHEBI:15378"/>
        <dbReference type="ChEBI" id="CHEBI:30616"/>
        <dbReference type="ChEBI" id="CHEBI:43474"/>
        <dbReference type="ChEBI" id="CHEBI:456216"/>
        <dbReference type="EC" id="3.6.4.13"/>
    </reaction>
</comment>
<dbReference type="PANTHER" id="PTHR24031">
    <property type="entry name" value="RNA HELICASE"/>
    <property type="match status" value="1"/>
</dbReference>
<gene>
    <name evidence="12" type="ORF">J5N97_023627</name>
</gene>
<dbReference type="EMBL" id="JAGGNH010000007">
    <property type="protein sequence ID" value="KAJ0966710.1"/>
    <property type="molecule type" value="Genomic_DNA"/>
</dbReference>
<comment type="function">
    <text evidence="7">RNA helicase.</text>
</comment>
<feature type="domain" description="Helicase C-terminal" evidence="10">
    <location>
        <begin position="551"/>
        <end position="701"/>
    </location>
</feature>
<feature type="domain" description="Helicase ATP-binding" evidence="9">
    <location>
        <begin position="334"/>
        <end position="517"/>
    </location>
</feature>
<dbReference type="GO" id="GO:0005524">
    <property type="term" value="F:ATP binding"/>
    <property type="evidence" value="ECO:0007669"/>
    <property type="project" value="UniProtKB-UniRule"/>
</dbReference>
<dbReference type="Pfam" id="PF00271">
    <property type="entry name" value="Helicase_C"/>
    <property type="match status" value="1"/>
</dbReference>
<keyword evidence="1 7" id="KW-0547">Nucleotide-binding</keyword>
<dbReference type="InterPro" id="IPR011545">
    <property type="entry name" value="DEAD/DEAH_box_helicase_dom"/>
</dbReference>
<reference evidence="12" key="1">
    <citation type="submission" date="2021-03" db="EMBL/GenBank/DDBJ databases">
        <authorList>
            <person name="Li Z."/>
            <person name="Yang C."/>
        </authorList>
    </citation>
    <scope>NUCLEOTIDE SEQUENCE</scope>
    <source>
        <strain evidence="12">Dzin_1.0</strain>
        <tissue evidence="12">Leaf</tissue>
    </source>
</reference>
<dbReference type="SUPFAM" id="SSF52540">
    <property type="entry name" value="P-loop containing nucleoside triphosphate hydrolases"/>
    <property type="match status" value="1"/>
</dbReference>
<evidence type="ECO:0000256" key="6">
    <source>
        <dbReference type="PROSITE-ProRule" id="PRU00552"/>
    </source>
</evidence>
<name>A0A9D5C575_9LILI</name>
<evidence type="ECO:0000256" key="3">
    <source>
        <dbReference type="ARBA" id="ARBA00022806"/>
    </source>
</evidence>
<keyword evidence="13" id="KW-1185">Reference proteome</keyword>
<dbReference type="InterPro" id="IPR014014">
    <property type="entry name" value="RNA_helicase_DEAD_Q_motif"/>
</dbReference>
<organism evidence="12 13">
    <name type="scientific">Dioscorea zingiberensis</name>
    <dbReference type="NCBI Taxonomy" id="325984"/>
    <lineage>
        <taxon>Eukaryota</taxon>
        <taxon>Viridiplantae</taxon>
        <taxon>Streptophyta</taxon>
        <taxon>Embryophyta</taxon>
        <taxon>Tracheophyta</taxon>
        <taxon>Spermatophyta</taxon>
        <taxon>Magnoliopsida</taxon>
        <taxon>Liliopsida</taxon>
        <taxon>Dioscoreales</taxon>
        <taxon>Dioscoreaceae</taxon>
        <taxon>Dioscorea</taxon>
    </lineage>
</organism>
<dbReference type="OrthoDB" id="193716at2759"/>
<feature type="short sequence motif" description="Q motif" evidence="6">
    <location>
        <begin position="303"/>
        <end position="331"/>
    </location>
</feature>
<dbReference type="Pfam" id="PF00270">
    <property type="entry name" value="DEAD"/>
    <property type="match status" value="1"/>
</dbReference>
<dbReference type="PROSITE" id="PS51194">
    <property type="entry name" value="HELICASE_CTER"/>
    <property type="match status" value="1"/>
</dbReference>
<feature type="region of interest" description="Disordered" evidence="8">
    <location>
        <begin position="77"/>
        <end position="98"/>
    </location>
</feature>
<dbReference type="InterPro" id="IPR001650">
    <property type="entry name" value="Helicase_C-like"/>
</dbReference>
<comment type="domain">
    <text evidence="7">The Q motif is unique to and characteristic of the DEAD box family of RNA helicases and controls ATP binding and hydrolysis.</text>
</comment>
<comment type="caution">
    <text evidence="12">The sequence shown here is derived from an EMBL/GenBank/DDBJ whole genome shotgun (WGS) entry which is preliminary data.</text>
</comment>
<dbReference type="AlphaFoldDB" id="A0A9D5C575"/>
<dbReference type="GO" id="GO:0016787">
    <property type="term" value="F:hydrolase activity"/>
    <property type="evidence" value="ECO:0007669"/>
    <property type="project" value="UniProtKB-KW"/>
</dbReference>
<keyword evidence="2 7" id="KW-0378">Hydrolase</keyword>
<protein>
    <recommendedName>
        <fullName evidence="7">ATP-dependent RNA helicase</fullName>
        <ecNumber evidence="7">3.6.4.13</ecNumber>
    </recommendedName>
</protein>
<evidence type="ECO:0000256" key="2">
    <source>
        <dbReference type="ARBA" id="ARBA00022801"/>
    </source>
</evidence>
<dbReference type="CDD" id="cd18787">
    <property type="entry name" value="SF2_C_DEAD"/>
    <property type="match status" value="1"/>
</dbReference>
<evidence type="ECO:0000256" key="5">
    <source>
        <dbReference type="ARBA" id="ARBA00022884"/>
    </source>
</evidence>
<evidence type="ECO:0000259" key="9">
    <source>
        <dbReference type="PROSITE" id="PS51192"/>
    </source>
</evidence>
<evidence type="ECO:0000259" key="10">
    <source>
        <dbReference type="PROSITE" id="PS51194"/>
    </source>
</evidence>
<reference evidence="12" key="2">
    <citation type="journal article" date="2022" name="Hortic Res">
        <title>The genome of Dioscorea zingiberensis sheds light on the biosynthesis, origin and evolution of the medicinally important diosgenin saponins.</title>
        <authorList>
            <person name="Li Y."/>
            <person name="Tan C."/>
            <person name="Li Z."/>
            <person name="Guo J."/>
            <person name="Li S."/>
            <person name="Chen X."/>
            <person name="Wang C."/>
            <person name="Dai X."/>
            <person name="Yang H."/>
            <person name="Song W."/>
            <person name="Hou L."/>
            <person name="Xu J."/>
            <person name="Tong Z."/>
            <person name="Xu A."/>
            <person name="Yuan X."/>
            <person name="Wang W."/>
            <person name="Yang Q."/>
            <person name="Chen L."/>
            <person name="Sun Z."/>
            <person name="Wang K."/>
            <person name="Pan B."/>
            <person name="Chen J."/>
            <person name="Bao Y."/>
            <person name="Liu F."/>
            <person name="Qi X."/>
            <person name="Gang D.R."/>
            <person name="Wen J."/>
            <person name="Li J."/>
        </authorList>
    </citation>
    <scope>NUCLEOTIDE SEQUENCE</scope>
    <source>
        <strain evidence="12">Dzin_1.0</strain>
    </source>
</reference>
<evidence type="ECO:0000313" key="12">
    <source>
        <dbReference type="EMBL" id="KAJ0966710.1"/>
    </source>
</evidence>
<sequence>MASAAALRERQRTLLKLLCNLSHPRAMGGGPRTFPGGINKWQYKRMHEKMAREKERRLLQQEKQLYFARLRSEIRAKVAGKETPPSDDASGTGPMSSKDHIKALADRFMKAGAEDLWNKDDGPLFSSSQRPPSRPSDRTRPLDLRQIVTDGRRRSGASISSFEQRREYSVMAGRRPSPNAKSRWRRNSSSDDDSDSNYDLELFRRSNTDVNKSSRFPRISTGNEEMEVEADKGDARIRKKKMMSSAALRNIDLKKERRRGRSLEEEDETSHQIQAIRDELKKEAFANDVRRPEVKEEVLLTQKRFDVCNISPLTIKALAGAGYSQMTVVQEAAIPVCLEGKDVLVKARTGTGKTAAFLLPAIETVLKATSSNANHRVPPIVALILCPTRELAIQIAAETNVLLRYHDGIGVQTLIGGTRFKLDQKRLESNPCQIIVATPGRLLDHIENKSGFSVRLMGLKLLILDEADYLLDLGFRKDIEKIVDCVPRQRQSLLFSATMPKEVRRISQLVLKRDHEFVDTVGLGGLETHAKVSQSYLVAPHGLHFFIVHQLLKEHIMQEVDYKVIVFCTTAMVTEFMFILLHDLKMNVREIHSRKPQLYRTRISDEFRESKNLILVTSDVSSRGMNYPDVTLVIQVGIPPDREQYIHRLGRTGREGKDGKGVLLLAPWEEYFIDEIKDLPMEKTKLPELDSDIKQKVEDSIGKIDASIKEAAYHAWLGYYNSIGEIGRDKTTLSELASQFSRSIGLENPPALFRKTALKMGLKGIPGIRIRK</sequence>
<dbReference type="GO" id="GO:0003724">
    <property type="term" value="F:RNA helicase activity"/>
    <property type="evidence" value="ECO:0007669"/>
    <property type="project" value="UniProtKB-EC"/>
</dbReference>
<dbReference type="SMART" id="SM00490">
    <property type="entry name" value="HELICc"/>
    <property type="match status" value="1"/>
</dbReference>
<dbReference type="SMART" id="SM00487">
    <property type="entry name" value="DEXDc"/>
    <property type="match status" value="1"/>
</dbReference>
<accession>A0A9D5C575</accession>
<dbReference type="PROSITE" id="PS51192">
    <property type="entry name" value="HELICASE_ATP_BIND_1"/>
    <property type="match status" value="1"/>
</dbReference>
<feature type="region of interest" description="Disordered" evidence="8">
    <location>
        <begin position="119"/>
        <end position="198"/>
    </location>
</feature>
<dbReference type="InterPro" id="IPR014001">
    <property type="entry name" value="Helicase_ATP-bd"/>
</dbReference>
<keyword evidence="5 7" id="KW-0694">RNA-binding</keyword>
<evidence type="ECO:0000256" key="1">
    <source>
        <dbReference type="ARBA" id="ARBA00022741"/>
    </source>
</evidence>
<dbReference type="EC" id="3.6.4.13" evidence="7"/>
<dbReference type="Proteomes" id="UP001085076">
    <property type="component" value="Miscellaneous, Linkage group lg07"/>
</dbReference>
<dbReference type="GO" id="GO:0003723">
    <property type="term" value="F:RNA binding"/>
    <property type="evidence" value="ECO:0007669"/>
    <property type="project" value="UniProtKB-UniRule"/>
</dbReference>
<proteinExistence type="inferred from homology"/>
<feature type="domain" description="DEAD-box RNA helicase Q" evidence="11">
    <location>
        <begin position="303"/>
        <end position="331"/>
    </location>
</feature>
<keyword evidence="4 7" id="KW-0067">ATP-binding</keyword>
<keyword evidence="3 7" id="KW-0347">Helicase</keyword>
<evidence type="ECO:0000256" key="7">
    <source>
        <dbReference type="RuleBase" id="RU365068"/>
    </source>
</evidence>
<dbReference type="InterPro" id="IPR027417">
    <property type="entry name" value="P-loop_NTPase"/>
</dbReference>
<dbReference type="Gene3D" id="3.40.50.300">
    <property type="entry name" value="P-loop containing nucleotide triphosphate hydrolases"/>
    <property type="match status" value="2"/>
</dbReference>
<evidence type="ECO:0000259" key="11">
    <source>
        <dbReference type="PROSITE" id="PS51195"/>
    </source>
</evidence>